<dbReference type="PANTHER" id="PTHR17985">
    <property type="entry name" value="SER/THR-RICH PROTEIN T10 IN DGCR REGION"/>
    <property type="match status" value="1"/>
</dbReference>
<evidence type="ECO:0000313" key="2">
    <source>
        <dbReference type="EMBL" id="TCP10010.1"/>
    </source>
</evidence>
<reference evidence="1 3" key="1">
    <citation type="submission" date="2018-02" db="EMBL/GenBank/DDBJ databases">
        <title>Reclassifiation of [Polyangium] brachysporum DSM 7029 as Guopingzhaonella breviflexa gen. nov., sp. nov., a member of the family Comamonadaceae.</title>
        <authorList>
            <person name="Tang B."/>
        </authorList>
    </citation>
    <scope>NUCLEOTIDE SEQUENCE [LARGE SCALE GENOMIC DNA]</scope>
    <source>
        <strain evidence="1 3">DSM 15344</strain>
    </source>
</reference>
<dbReference type="Pfam" id="PF05742">
    <property type="entry name" value="TANGO2"/>
    <property type="match status" value="1"/>
</dbReference>
<gene>
    <name evidence="1" type="ORF">C1702_05715</name>
    <name evidence="2" type="ORF">EV676_101594</name>
</gene>
<protein>
    <submittedName>
        <fullName evidence="2">Uncharacterized protein with NRDE domain</fullName>
    </submittedName>
</protein>
<sequence>MCLAAVAIGASARFPFVVAANRDEYFDRAASALDWWTPAGGGPAILGGRDLHAGGTWLGLTQAGRVALLTNVRNPADIVRDAPSRGAIVPHWLRGDLSVEHFWRQVAQAGYNGFNVIAADLARGTCAWASNRAARPHPLRRGIHGLSNAQLDTPWPKVERLKRHLREALDAAASAEALALRLFAALGDATPVPDEHLPRTGVPLEWERWLAPAFIRTPDGRYGTRCSTVIVTERRGAQCVTHVIERSFPGPEAGPGDALERRHMLQDWPPVRDERLAAPAPWAEAPRPAG</sequence>
<evidence type="ECO:0000313" key="3">
    <source>
        <dbReference type="Proteomes" id="UP000239406"/>
    </source>
</evidence>
<dbReference type="EMBL" id="PSNY01000005">
    <property type="protein sequence ID" value="PPE70641.1"/>
    <property type="molecule type" value="Genomic_DNA"/>
</dbReference>
<dbReference type="PANTHER" id="PTHR17985:SF8">
    <property type="entry name" value="TRANSPORT AND GOLGI ORGANIZATION PROTEIN 2 HOMOLOG"/>
    <property type="match status" value="1"/>
</dbReference>
<proteinExistence type="predicted"/>
<organism evidence="1 3">
    <name type="scientific">Caldimonas thermodepolymerans</name>
    <dbReference type="NCBI Taxonomy" id="215580"/>
    <lineage>
        <taxon>Bacteria</taxon>
        <taxon>Pseudomonadati</taxon>
        <taxon>Pseudomonadota</taxon>
        <taxon>Betaproteobacteria</taxon>
        <taxon>Burkholderiales</taxon>
        <taxon>Sphaerotilaceae</taxon>
        <taxon>Caldimonas</taxon>
    </lineage>
</organism>
<reference evidence="2 4" key="2">
    <citation type="submission" date="2019-03" db="EMBL/GenBank/DDBJ databases">
        <title>Genomic Encyclopedia of Type Strains, Phase IV (KMG-IV): sequencing the most valuable type-strain genomes for metagenomic binning, comparative biology and taxonomic classification.</title>
        <authorList>
            <person name="Goeker M."/>
        </authorList>
    </citation>
    <scope>NUCLEOTIDE SEQUENCE [LARGE SCALE GENOMIC DNA]</scope>
    <source>
        <strain evidence="2 4">DSM 15264</strain>
    </source>
</reference>
<dbReference type="Proteomes" id="UP000239406">
    <property type="component" value="Unassembled WGS sequence"/>
</dbReference>
<dbReference type="AlphaFoldDB" id="A0A2S5T6N5"/>
<dbReference type="InterPro" id="IPR008551">
    <property type="entry name" value="TANGO2"/>
</dbReference>
<evidence type="ECO:0000313" key="4">
    <source>
        <dbReference type="Proteomes" id="UP000294772"/>
    </source>
</evidence>
<comment type="caution">
    <text evidence="1">The sequence shown here is derived from an EMBL/GenBank/DDBJ whole genome shotgun (WGS) entry which is preliminary data.</text>
</comment>
<accession>A0A2S5T6N5</accession>
<dbReference type="Proteomes" id="UP000294772">
    <property type="component" value="Unassembled WGS sequence"/>
</dbReference>
<dbReference type="RefSeq" id="WP_104356730.1">
    <property type="nucleotide sequence ID" value="NZ_CALFFA010000021.1"/>
</dbReference>
<name>A0A2S5T6N5_9BURK</name>
<evidence type="ECO:0000313" key="1">
    <source>
        <dbReference type="EMBL" id="PPE70641.1"/>
    </source>
</evidence>
<keyword evidence="3" id="KW-1185">Reference proteome</keyword>
<dbReference type="EMBL" id="SLXF01000001">
    <property type="protein sequence ID" value="TCP10010.1"/>
    <property type="molecule type" value="Genomic_DNA"/>
</dbReference>
<dbReference type="OrthoDB" id="4380123at2"/>